<organism evidence="1 2">
    <name type="scientific">Actinidia chinensis var. chinensis</name>
    <name type="common">Chinese soft-hair kiwi</name>
    <dbReference type="NCBI Taxonomy" id="1590841"/>
    <lineage>
        <taxon>Eukaryota</taxon>
        <taxon>Viridiplantae</taxon>
        <taxon>Streptophyta</taxon>
        <taxon>Embryophyta</taxon>
        <taxon>Tracheophyta</taxon>
        <taxon>Spermatophyta</taxon>
        <taxon>Magnoliopsida</taxon>
        <taxon>eudicotyledons</taxon>
        <taxon>Gunneridae</taxon>
        <taxon>Pentapetalae</taxon>
        <taxon>asterids</taxon>
        <taxon>Ericales</taxon>
        <taxon>Actinidiaceae</taxon>
        <taxon>Actinidia</taxon>
    </lineage>
</organism>
<dbReference type="PANTHER" id="PTHR35754:SF2">
    <property type="entry name" value="ATP SYNTHASE SUBUNIT B"/>
    <property type="match status" value="1"/>
</dbReference>
<accession>A0A2R6S324</accession>
<dbReference type="OrthoDB" id="511315at2759"/>
<evidence type="ECO:0000313" key="1">
    <source>
        <dbReference type="EMBL" id="PSS36684.1"/>
    </source>
</evidence>
<dbReference type="InParanoid" id="A0A2R6S324"/>
<dbReference type="STRING" id="1590841.A0A2R6S324"/>
<reference evidence="1 2" key="1">
    <citation type="submission" date="2017-07" db="EMBL/GenBank/DDBJ databases">
        <title>An improved, manually edited Actinidia chinensis var. chinensis (kiwifruit) genome highlights the challenges associated with draft genomes and gene prediction in plants.</title>
        <authorList>
            <person name="Pilkington S."/>
            <person name="Crowhurst R."/>
            <person name="Hilario E."/>
            <person name="Nardozza S."/>
            <person name="Fraser L."/>
            <person name="Peng Y."/>
            <person name="Gunaseelan K."/>
            <person name="Simpson R."/>
            <person name="Tahir J."/>
            <person name="Deroles S."/>
            <person name="Templeton K."/>
            <person name="Luo Z."/>
            <person name="Davy M."/>
            <person name="Cheng C."/>
            <person name="Mcneilage M."/>
            <person name="Scaglione D."/>
            <person name="Liu Y."/>
            <person name="Zhang Q."/>
            <person name="Datson P."/>
            <person name="De Silva N."/>
            <person name="Gardiner S."/>
            <person name="Bassett H."/>
            <person name="Chagne D."/>
            <person name="Mccallum J."/>
            <person name="Dzierzon H."/>
            <person name="Deng C."/>
            <person name="Wang Y.-Y."/>
            <person name="Barron N."/>
            <person name="Manako K."/>
            <person name="Bowen J."/>
            <person name="Foster T."/>
            <person name="Erridge Z."/>
            <person name="Tiffin H."/>
            <person name="Waite C."/>
            <person name="Davies K."/>
            <person name="Grierson E."/>
            <person name="Laing W."/>
            <person name="Kirk R."/>
            <person name="Chen X."/>
            <person name="Wood M."/>
            <person name="Montefiori M."/>
            <person name="Brummell D."/>
            <person name="Schwinn K."/>
            <person name="Catanach A."/>
            <person name="Fullerton C."/>
            <person name="Li D."/>
            <person name="Meiyalaghan S."/>
            <person name="Nieuwenhuizen N."/>
            <person name="Read N."/>
            <person name="Prakash R."/>
            <person name="Hunter D."/>
            <person name="Zhang H."/>
            <person name="Mckenzie M."/>
            <person name="Knabel M."/>
            <person name="Harris A."/>
            <person name="Allan A."/>
            <person name="Chen A."/>
            <person name="Janssen B."/>
            <person name="Plunkett B."/>
            <person name="Dwamena C."/>
            <person name="Voogd C."/>
            <person name="Leif D."/>
            <person name="Lafferty D."/>
            <person name="Souleyre E."/>
            <person name="Varkonyi-Gasic E."/>
            <person name="Gambi F."/>
            <person name="Hanley J."/>
            <person name="Yao J.-L."/>
            <person name="Cheung J."/>
            <person name="David K."/>
            <person name="Warren B."/>
            <person name="Marsh K."/>
            <person name="Snowden K."/>
            <person name="Lin-Wang K."/>
            <person name="Brian L."/>
            <person name="Martinez-Sanchez M."/>
            <person name="Wang M."/>
            <person name="Ileperuma N."/>
            <person name="Macnee N."/>
            <person name="Campin R."/>
            <person name="Mcatee P."/>
            <person name="Drummond R."/>
            <person name="Espley R."/>
            <person name="Ireland H."/>
            <person name="Wu R."/>
            <person name="Atkinson R."/>
            <person name="Karunairetnam S."/>
            <person name="Bulley S."/>
            <person name="Chunkath S."/>
            <person name="Hanley Z."/>
            <person name="Storey R."/>
            <person name="Thrimawithana A."/>
            <person name="Thomson S."/>
            <person name="David C."/>
            <person name="Testolin R."/>
        </authorList>
    </citation>
    <scope>NUCLEOTIDE SEQUENCE [LARGE SCALE GENOMIC DNA]</scope>
    <source>
        <strain evidence="2">cv. Red5</strain>
        <tissue evidence="1">Young leaf</tissue>
    </source>
</reference>
<evidence type="ECO:0000313" key="2">
    <source>
        <dbReference type="Proteomes" id="UP000241394"/>
    </source>
</evidence>
<dbReference type="Proteomes" id="UP000241394">
    <property type="component" value="Chromosome LG1"/>
</dbReference>
<proteinExistence type="predicted"/>
<gene>
    <name evidence="1" type="ORF">CEY00_Acc01204</name>
</gene>
<comment type="caution">
    <text evidence="1">The sequence shown here is derived from an EMBL/GenBank/DDBJ whole genome shotgun (WGS) entry which is preliminary data.</text>
</comment>
<keyword evidence="2" id="KW-1185">Reference proteome</keyword>
<dbReference type="FunCoup" id="A0A2R6S324">
    <property type="interactions" value="1006"/>
</dbReference>
<name>A0A2R6S324_ACTCC</name>
<dbReference type="OMA" id="RMFVGIY"/>
<dbReference type="PANTHER" id="PTHR35754">
    <property type="entry name" value="ATP SYNTHASE SUBUNIT B"/>
    <property type="match status" value="1"/>
</dbReference>
<sequence length="302" mass="35117">MDELKHLEEAQRTIMSMQSRGLISSSYNDSDSNRFLANFTLLMVQPCGGLDMEKKCQLIHENLPKISAVFLEEAVPCVSEEGNCEQKKAGAGSMQTDYEDMAMVGLEAMQDANSTLEDFCRSYFLFHDMDVNRPQSIFRYLPILSFTESYIYQLDRLNEKMHTFPTEGVTCLERGFHKEANQRWVIKFIELFQTDPFRPLILRLDHHGLLTERIIEELRCGKEYWNLERKLCSALASNKKILLEDVMRAIHLKSFDHRVLNLLLYQLRGEKVNELHMEFLSVSELLVELSDDFILQISSVTR</sequence>
<protein>
    <submittedName>
        <fullName evidence="1">F-box/WD repeat-containing protein</fullName>
    </submittedName>
</protein>
<reference evidence="2" key="2">
    <citation type="journal article" date="2018" name="BMC Genomics">
        <title>A manually annotated Actinidia chinensis var. chinensis (kiwifruit) genome highlights the challenges associated with draft genomes and gene prediction in plants.</title>
        <authorList>
            <person name="Pilkington S.M."/>
            <person name="Crowhurst R."/>
            <person name="Hilario E."/>
            <person name="Nardozza S."/>
            <person name="Fraser L."/>
            <person name="Peng Y."/>
            <person name="Gunaseelan K."/>
            <person name="Simpson R."/>
            <person name="Tahir J."/>
            <person name="Deroles S.C."/>
            <person name="Templeton K."/>
            <person name="Luo Z."/>
            <person name="Davy M."/>
            <person name="Cheng C."/>
            <person name="McNeilage M."/>
            <person name="Scaglione D."/>
            <person name="Liu Y."/>
            <person name="Zhang Q."/>
            <person name="Datson P."/>
            <person name="De Silva N."/>
            <person name="Gardiner S.E."/>
            <person name="Bassett H."/>
            <person name="Chagne D."/>
            <person name="McCallum J."/>
            <person name="Dzierzon H."/>
            <person name="Deng C."/>
            <person name="Wang Y.Y."/>
            <person name="Barron L."/>
            <person name="Manako K."/>
            <person name="Bowen J."/>
            <person name="Foster T.M."/>
            <person name="Erridge Z.A."/>
            <person name="Tiffin H."/>
            <person name="Waite C.N."/>
            <person name="Davies K.M."/>
            <person name="Grierson E.P."/>
            <person name="Laing W.A."/>
            <person name="Kirk R."/>
            <person name="Chen X."/>
            <person name="Wood M."/>
            <person name="Montefiori M."/>
            <person name="Brummell D.A."/>
            <person name="Schwinn K.E."/>
            <person name="Catanach A."/>
            <person name="Fullerton C."/>
            <person name="Li D."/>
            <person name="Meiyalaghan S."/>
            <person name="Nieuwenhuizen N."/>
            <person name="Read N."/>
            <person name="Prakash R."/>
            <person name="Hunter D."/>
            <person name="Zhang H."/>
            <person name="McKenzie M."/>
            <person name="Knabel M."/>
            <person name="Harris A."/>
            <person name="Allan A.C."/>
            <person name="Gleave A."/>
            <person name="Chen A."/>
            <person name="Janssen B.J."/>
            <person name="Plunkett B."/>
            <person name="Ampomah-Dwamena C."/>
            <person name="Voogd C."/>
            <person name="Leif D."/>
            <person name="Lafferty D."/>
            <person name="Souleyre E.J.F."/>
            <person name="Varkonyi-Gasic E."/>
            <person name="Gambi F."/>
            <person name="Hanley J."/>
            <person name="Yao J.L."/>
            <person name="Cheung J."/>
            <person name="David K.M."/>
            <person name="Warren B."/>
            <person name="Marsh K."/>
            <person name="Snowden K.C."/>
            <person name="Lin-Wang K."/>
            <person name="Brian L."/>
            <person name="Martinez-Sanchez M."/>
            <person name="Wang M."/>
            <person name="Ileperuma N."/>
            <person name="Macnee N."/>
            <person name="Campin R."/>
            <person name="McAtee P."/>
            <person name="Drummond R.S.M."/>
            <person name="Espley R.V."/>
            <person name="Ireland H.S."/>
            <person name="Wu R."/>
            <person name="Atkinson R.G."/>
            <person name="Karunairetnam S."/>
            <person name="Bulley S."/>
            <person name="Chunkath S."/>
            <person name="Hanley Z."/>
            <person name="Storey R."/>
            <person name="Thrimawithana A.H."/>
            <person name="Thomson S."/>
            <person name="David C."/>
            <person name="Testolin R."/>
            <person name="Huang H."/>
            <person name="Hellens R.P."/>
            <person name="Schaffer R.J."/>
        </authorList>
    </citation>
    <scope>NUCLEOTIDE SEQUENCE [LARGE SCALE GENOMIC DNA]</scope>
    <source>
        <strain evidence="2">cv. Red5</strain>
    </source>
</reference>
<dbReference type="EMBL" id="NKQK01000001">
    <property type="protein sequence ID" value="PSS36684.1"/>
    <property type="molecule type" value="Genomic_DNA"/>
</dbReference>
<dbReference type="AlphaFoldDB" id="A0A2R6S324"/>
<dbReference type="Gramene" id="PSS36684">
    <property type="protein sequence ID" value="PSS36684"/>
    <property type="gene ID" value="CEY00_Acc01204"/>
</dbReference>